<dbReference type="PANTHER" id="PTHR12048">
    <property type="entry name" value="CCAAT-BINDING FACTOR-RELATED"/>
    <property type="match status" value="1"/>
</dbReference>
<reference evidence="5" key="1">
    <citation type="submission" date="2009-05" db="EMBL/GenBank/DDBJ databases">
        <title>The genome sequence of Ajellomyces capsulatus strain H143.</title>
        <authorList>
            <person name="Champion M."/>
            <person name="Cuomo C.A."/>
            <person name="Ma L.-J."/>
            <person name="Henn M.R."/>
            <person name="Sil A."/>
            <person name="Goldman B."/>
            <person name="Young S.K."/>
            <person name="Kodira C.D."/>
            <person name="Zeng Q."/>
            <person name="Koehrsen M."/>
            <person name="Alvarado L."/>
            <person name="Berlin A.M."/>
            <person name="Borenstein D."/>
            <person name="Chen Z."/>
            <person name="Engels R."/>
            <person name="Freedman E."/>
            <person name="Gellesch M."/>
            <person name="Goldberg J."/>
            <person name="Griggs A."/>
            <person name="Gujja S."/>
            <person name="Heiman D.I."/>
            <person name="Hepburn T.A."/>
            <person name="Howarth C."/>
            <person name="Jen D."/>
            <person name="Larson L."/>
            <person name="Lewis B."/>
            <person name="Mehta T."/>
            <person name="Park D."/>
            <person name="Pearson M."/>
            <person name="Roberts A."/>
            <person name="Saif S."/>
            <person name="Shea T.D."/>
            <person name="Shenoy N."/>
            <person name="Sisk P."/>
            <person name="Stolte C."/>
            <person name="Sykes S."/>
            <person name="Walk T."/>
            <person name="White J."/>
            <person name="Yandava C."/>
            <person name="Klein B."/>
            <person name="McEwen J.G."/>
            <person name="Puccia R."/>
            <person name="Goldman G.H."/>
            <person name="Felipe M.S."/>
            <person name="Nino-Vega G."/>
            <person name="San-Blas G."/>
            <person name="Taylor J.W."/>
            <person name="Mendoza L."/>
            <person name="Galagan J.E."/>
            <person name="Nusbaum C."/>
            <person name="Birren B.W."/>
        </authorList>
    </citation>
    <scope>NUCLEOTIDE SEQUENCE [LARGE SCALE GENOMIC DNA]</scope>
    <source>
        <strain evidence="5">H143</strain>
    </source>
</reference>
<protein>
    <submittedName>
        <fullName evidence="4">CCAAT-box-binding transcription factor</fullName>
    </submittedName>
</protein>
<evidence type="ECO:0000256" key="1">
    <source>
        <dbReference type="ARBA" id="ARBA00007797"/>
    </source>
</evidence>
<dbReference type="InterPro" id="IPR016024">
    <property type="entry name" value="ARM-type_fold"/>
</dbReference>
<name>C6HIH5_AJECH</name>
<feature type="compositionally biased region" description="Basic and acidic residues" evidence="2">
    <location>
        <begin position="105"/>
        <end position="119"/>
    </location>
</feature>
<dbReference type="Pfam" id="PF03914">
    <property type="entry name" value="CBF"/>
    <property type="match status" value="1"/>
</dbReference>
<dbReference type="OMA" id="EIWCNDE"/>
<accession>C6HIH5</accession>
<dbReference type="EMBL" id="GG692428">
    <property type="protein sequence ID" value="EER39637.1"/>
    <property type="molecule type" value="Genomic_DNA"/>
</dbReference>
<feature type="region of interest" description="Disordered" evidence="2">
    <location>
        <begin position="51"/>
        <end position="121"/>
    </location>
</feature>
<feature type="compositionally biased region" description="Polar residues" evidence="2">
    <location>
        <begin position="12"/>
        <end position="21"/>
    </location>
</feature>
<dbReference type="eggNOG" id="KOG2038">
    <property type="taxonomic scope" value="Eukaryota"/>
</dbReference>
<dbReference type="HOGENOM" id="CLU_003417_0_0_1"/>
<feature type="domain" description="CCAAT-binding factor" evidence="3">
    <location>
        <begin position="650"/>
        <end position="824"/>
    </location>
</feature>
<evidence type="ECO:0000259" key="3">
    <source>
        <dbReference type="Pfam" id="PF03914"/>
    </source>
</evidence>
<feature type="region of interest" description="Disordered" evidence="2">
    <location>
        <begin position="767"/>
        <end position="801"/>
    </location>
</feature>
<feature type="compositionally biased region" description="Basic and acidic residues" evidence="2">
    <location>
        <begin position="61"/>
        <end position="74"/>
    </location>
</feature>
<evidence type="ECO:0000313" key="4">
    <source>
        <dbReference type="EMBL" id="EER39637.1"/>
    </source>
</evidence>
<organism evidence="4 5">
    <name type="scientific">Ajellomyces capsulatus (strain H143)</name>
    <name type="common">Darling's disease fungus</name>
    <name type="synonym">Histoplasma capsulatum</name>
    <dbReference type="NCBI Taxonomy" id="544712"/>
    <lineage>
        <taxon>Eukaryota</taxon>
        <taxon>Fungi</taxon>
        <taxon>Dikarya</taxon>
        <taxon>Ascomycota</taxon>
        <taxon>Pezizomycotina</taxon>
        <taxon>Eurotiomycetes</taxon>
        <taxon>Eurotiomycetidae</taxon>
        <taxon>Onygenales</taxon>
        <taxon>Ajellomycetaceae</taxon>
        <taxon>Histoplasma</taxon>
    </lineage>
</organism>
<dbReference type="InterPro" id="IPR040155">
    <property type="entry name" value="CEBPZ/Mak21-like"/>
</dbReference>
<feature type="compositionally biased region" description="Polar residues" evidence="2">
    <location>
        <begin position="228"/>
        <end position="237"/>
    </location>
</feature>
<dbReference type="SUPFAM" id="SSF48371">
    <property type="entry name" value="ARM repeat"/>
    <property type="match status" value="1"/>
</dbReference>
<feature type="region of interest" description="Disordered" evidence="2">
    <location>
        <begin position="570"/>
        <end position="600"/>
    </location>
</feature>
<dbReference type="STRING" id="544712.C6HIH5"/>
<dbReference type="InterPro" id="IPR011989">
    <property type="entry name" value="ARM-like"/>
</dbReference>
<dbReference type="VEuPathDB" id="FungiDB:HCDG_05859"/>
<dbReference type="OrthoDB" id="28947at2759"/>
<feature type="region of interest" description="Disordered" evidence="2">
    <location>
        <begin position="925"/>
        <end position="949"/>
    </location>
</feature>
<dbReference type="GO" id="GO:0005634">
    <property type="term" value="C:nucleus"/>
    <property type="evidence" value="ECO:0007669"/>
    <property type="project" value="UniProtKB-ARBA"/>
</dbReference>
<feature type="region of interest" description="Disordered" evidence="2">
    <location>
        <begin position="171"/>
        <end position="259"/>
    </location>
</feature>
<gene>
    <name evidence="4" type="ORF">HCDG_05859</name>
</gene>
<feature type="region of interest" description="Disordered" evidence="2">
    <location>
        <begin position="1"/>
        <end position="36"/>
    </location>
</feature>
<dbReference type="PANTHER" id="PTHR12048:SF0">
    <property type="entry name" value="CCAAT_ENHANCER-BINDING PROTEIN ZETA"/>
    <property type="match status" value="1"/>
</dbReference>
<dbReference type="AlphaFoldDB" id="C6HIH5"/>
<dbReference type="InterPro" id="IPR005612">
    <property type="entry name" value="CCAAT-binding_factor"/>
</dbReference>
<dbReference type="Proteomes" id="UP000002624">
    <property type="component" value="Unassembled WGS sequence"/>
</dbReference>
<feature type="compositionally biased region" description="Basic and acidic residues" evidence="2">
    <location>
        <begin position="781"/>
        <end position="801"/>
    </location>
</feature>
<dbReference type="Gene3D" id="1.25.10.10">
    <property type="entry name" value="Leucine-rich Repeat Variant"/>
    <property type="match status" value="1"/>
</dbReference>
<proteinExistence type="inferred from homology"/>
<evidence type="ECO:0000256" key="2">
    <source>
        <dbReference type="SAM" id="MobiDB-lite"/>
    </source>
</evidence>
<sequence>MGKPKTKERRSSANGVPNTASEMPANPLTPNADSLPDLSLSVLAKLKRRIEQGFQDQKPQSQKDKKVSVSELKQKANAGPQSEPKAVNKKGKKRDRNGEIIAPQEGKEKPRSKFDERGENGNLLENEIYAIGGTKEDYDLLVDVESDSEMEIFEDTPRKYNAKAVNEHTLHNDIEKMLKGDNPSPAPKPASKKAVVADIVPIDPKPAKESKSLQQVKPSKEARKQNTLKKPNPNQEEVSVPGRLARQRDTRSSSLAIDPRPDWYSIPLPEVSLESKKCSGISRQIWDRIREYAASLLDSENQAFATSQQSSSSHKFYSTIVSSGTLSDKVSALTLAVQESPLHNVKALENLIGLAKKRSRAQAIEVLRSLKDIFAQGTLLPSDRRLKSLINQPALLSAFDGVSSNWTSSNPLPNGLERSHLIVWAFEDFLKEQYFEVLKILEIWCNDEIEFSRSKAVSYVYELLKEKPEQESNLLRLLVNKLGDPNKKIASRTSYLLLQLEQAHPLMKPTIISAVESNILFRPGQSQHAKYYAIITLNQTILRSGEENVATKLLDIYFALFVTLLKPTKSSTSNSERKHGKHDAKSKKRHGGAAIPKGQAQETELHEKLTAAVLTGVNRAYPFTSSDVEKLSKHIDTLFRITHSSNFNTSIQALVLIQQLSSSHQVSLHRFYRTLYESLLDPRLSTSSKQSMYLNLLYKSLKADFNVKRVKAFVKRLVQTLSLHHPPFICGVFYLIRELEKAFPNLSALMDEQENIEDDDEEVFRDVPEDGEQPADQTPVDEGKKVENRYNPRKRDPEHSNADRSCLWELLPYLAHFHPSVSVNASHLLHHEPMSGKPDLSIHTLTHFLDRFVYRNPKATPSMRGASIMQPLAGGESKGLLITSGGMAKAHEPVNREEFWKKQSDEVAAEDVFFHEYFNRMEKDNLRKQKSKKKPGARDKGGDESDAESEIWKALVHSRPELEGEGESEDGIDIDDLASAMGDEEDDGLGDVEMGDMESLDDDEEAEVIFNDESDEPEVEVEQSGRDAAQYIDSFGGFMDEDAFEMDVSDEDAFRGSDDDLPSDLDNGVEELLAETSCKGNKSTSRQKRKKLKHLPVFASVDDYAALLADENPDDGV</sequence>
<feature type="compositionally biased region" description="Basic residues" evidence="2">
    <location>
        <begin position="578"/>
        <end position="591"/>
    </location>
</feature>
<comment type="similarity">
    <text evidence="1">Belongs to the CBF/MAK21 family.</text>
</comment>
<evidence type="ECO:0000313" key="5">
    <source>
        <dbReference type="Proteomes" id="UP000002624"/>
    </source>
</evidence>